<protein>
    <submittedName>
        <fullName evidence="1">Uncharacterized protein</fullName>
    </submittedName>
</protein>
<name>A0ABD0KKN6_9CAEN</name>
<evidence type="ECO:0000313" key="2">
    <source>
        <dbReference type="Proteomes" id="UP001519460"/>
    </source>
</evidence>
<reference evidence="1 2" key="1">
    <citation type="journal article" date="2023" name="Sci. Data">
        <title>Genome assembly of the Korean intertidal mud-creeper Batillaria attramentaria.</title>
        <authorList>
            <person name="Patra A.K."/>
            <person name="Ho P.T."/>
            <person name="Jun S."/>
            <person name="Lee S.J."/>
            <person name="Kim Y."/>
            <person name="Won Y.J."/>
        </authorList>
    </citation>
    <scope>NUCLEOTIDE SEQUENCE [LARGE SCALE GENOMIC DNA]</scope>
    <source>
        <strain evidence="1">Wonlab-2016</strain>
    </source>
</reference>
<proteinExistence type="predicted"/>
<dbReference type="EMBL" id="JACVVK020000163">
    <property type="protein sequence ID" value="KAK7487542.1"/>
    <property type="molecule type" value="Genomic_DNA"/>
</dbReference>
<evidence type="ECO:0000313" key="1">
    <source>
        <dbReference type="EMBL" id="KAK7487542.1"/>
    </source>
</evidence>
<accession>A0ABD0KKN6</accession>
<dbReference type="Proteomes" id="UP001519460">
    <property type="component" value="Unassembled WGS sequence"/>
</dbReference>
<gene>
    <name evidence="1" type="ORF">BaRGS_00021244</name>
</gene>
<dbReference type="AlphaFoldDB" id="A0ABD0KKN6"/>
<sequence>MVCKKSAPFVSPVNSLPSRKQMSKHERHTARLLVESRNLQNSCRGMKVRSACLLTSLSALPIVAEVQGTGEMHISDEENLPFVWTDIWLRFVRHKVEKVFSGLTFQRQ</sequence>
<organism evidence="1 2">
    <name type="scientific">Batillaria attramentaria</name>
    <dbReference type="NCBI Taxonomy" id="370345"/>
    <lineage>
        <taxon>Eukaryota</taxon>
        <taxon>Metazoa</taxon>
        <taxon>Spiralia</taxon>
        <taxon>Lophotrochozoa</taxon>
        <taxon>Mollusca</taxon>
        <taxon>Gastropoda</taxon>
        <taxon>Caenogastropoda</taxon>
        <taxon>Sorbeoconcha</taxon>
        <taxon>Cerithioidea</taxon>
        <taxon>Batillariidae</taxon>
        <taxon>Batillaria</taxon>
    </lineage>
</organism>
<keyword evidence="2" id="KW-1185">Reference proteome</keyword>
<comment type="caution">
    <text evidence="1">The sequence shown here is derived from an EMBL/GenBank/DDBJ whole genome shotgun (WGS) entry which is preliminary data.</text>
</comment>